<dbReference type="SUPFAM" id="SSF53067">
    <property type="entry name" value="Actin-like ATPase domain"/>
    <property type="match status" value="1"/>
</dbReference>
<gene>
    <name evidence="2" type="ORF">FCALED_LOCUS2231</name>
</gene>
<name>A0A9N8Z465_9GLOM</name>
<dbReference type="AlphaFoldDB" id="A0A9N8Z465"/>
<dbReference type="InterPro" id="IPR043129">
    <property type="entry name" value="ATPase_NBD"/>
</dbReference>
<dbReference type="EMBL" id="CAJVPQ010000327">
    <property type="protein sequence ID" value="CAG8471177.1"/>
    <property type="molecule type" value="Genomic_DNA"/>
</dbReference>
<accession>A0A9N8Z465</accession>
<dbReference type="PANTHER" id="PTHR14187">
    <property type="entry name" value="ALPHA KINASE/ELONGATION FACTOR 2 KINASE"/>
    <property type="match status" value="1"/>
</dbReference>
<comment type="caution">
    <text evidence="2">The sequence shown here is derived from an EMBL/GenBank/DDBJ whole genome shotgun (WGS) entry which is preliminary data.</text>
</comment>
<feature type="region of interest" description="Disordered" evidence="1">
    <location>
        <begin position="100"/>
        <end position="125"/>
    </location>
</feature>
<evidence type="ECO:0000313" key="3">
    <source>
        <dbReference type="Proteomes" id="UP000789570"/>
    </source>
</evidence>
<evidence type="ECO:0000313" key="2">
    <source>
        <dbReference type="EMBL" id="CAG8471177.1"/>
    </source>
</evidence>
<dbReference type="OrthoDB" id="2963168at2759"/>
<protein>
    <submittedName>
        <fullName evidence="2">2338_t:CDS:1</fullName>
    </submittedName>
</protein>
<proteinExistence type="predicted"/>
<keyword evidence="3" id="KW-1185">Reference proteome</keyword>
<dbReference type="Proteomes" id="UP000789570">
    <property type="component" value="Unassembled WGS sequence"/>
</dbReference>
<organism evidence="2 3">
    <name type="scientific">Funneliformis caledonium</name>
    <dbReference type="NCBI Taxonomy" id="1117310"/>
    <lineage>
        <taxon>Eukaryota</taxon>
        <taxon>Fungi</taxon>
        <taxon>Fungi incertae sedis</taxon>
        <taxon>Mucoromycota</taxon>
        <taxon>Glomeromycotina</taxon>
        <taxon>Glomeromycetes</taxon>
        <taxon>Glomerales</taxon>
        <taxon>Glomeraceae</taxon>
        <taxon>Funneliformis</taxon>
    </lineage>
</organism>
<evidence type="ECO:0000256" key="1">
    <source>
        <dbReference type="SAM" id="MobiDB-lite"/>
    </source>
</evidence>
<sequence length="496" mass="59307">MNNQFILSFDELNNKLKFLLEGIKRLKHQHENLREENRETLFINLEKQLKESKRLNQQHKENNRETTCINSELKVKLQERDEQLEKLKRQVLNLEKQKLEKSRRLKQQHKNFQEENQETSQIEMSPQNLEKTVVNENDNEIKENNMHLISEIFRRKDSNKLANNIKHSWGYKDKGCIRILVGLDFVLQYDDKYNNVISWGFPALVKRSYRRKLKNKFKPKLPIGYIKAIMDYLREIGKETIEMRYPGIHFLTNVLLVLTYPEEYSDNTKEIMRESKAAAIYCIFKEHNLKKLGTTFMIIDCDETVNLTICKLMNGKQVDVVSKKSYKDESTFIDAEFVKYLRKKLGDRPVNLLRYEQMQYLIQKFSRQCKLHFTGLAKDFTYELDIDKTIPIVKRYISGDKRVYLKEIEWIIKFDINELRSIFDPFIENIIQLIHRELDGYREKCLALFLIGSFCESKYLQNRIKNNFQHRIYISVPTHPMDTITQGAVKYGLDNW</sequence>
<dbReference type="PANTHER" id="PTHR14187:SF5">
    <property type="entry name" value="HEAT SHOCK 70 KDA PROTEIN 12A"/>
    <property type="match status" value="1"/>
</dbReference>
<reference evidence="2" key="1">
    <citation type="submission" date="2021-06" db="EMBL/GenBank/DDBJ databases">
        <authorList>
            <person name="Kallberg Y."/>
            <person name="Tangrot J."/>
            <person name="Rosling A."/>
        </authorList>
    </citation>
    <scope>NUCLEOTIDE SEQUENCE</scope>
    <source>
        <strain evidence="2">UK204</strain>
    </source>
</reference>